<protein>
    <recommendedName>
        <fullName evidence="5">Iminophenyl-pyruvate dimer synthase domain-containing protein</fullName>
    </recommendedName>
</protein>
<feature type="chain" id="PRO_5045909645" description="Iminophenyl-pyruvate dimer synthase domain-containing protein" evidence="2">
    <location>
        <begin position="19"/>
        <end position="718"/>
    </location>
</feature>
<dbReference type="SUPFAM" id="SSF51735">
    <property type="entry name" value="NAD(P)-binding Rossmann-fold domains"/>
    <property type="match status" value="1"/>
</dbReference>
<dbReference type="Gene3D" id="3.40.50.720">
    <property type="entry name" value="NAD(P)-binding Rossmann-like Domain"/>
    <property type="match status" value="1"/>
</dbReference>
<dbReference type="EMBL" id="JAZAVJ010000049">
    <property type="protein sequence ID" value="KAK7418262.1"/>
    <property type="molecule type" value="Genomic_DNA"/>
</dbReference>
<comment type="caution">
    <text evidence="3">The sequence shown here is derived from an EMBL/GenBank/DDBJ whole genome shotgun (WGS) entry which is preliminary data.</text>
</comment>
<keyword evidence="4" id="KW-1185">Reference proteome</keyword>
<evidence type="ECO:0008006" key="5">
    <source>
        <dbReference type="Google" id="ProtNLM"/>
    </source>
</evidence>
<sequence length="718" mass="79210">MRVSTLLASAGLLGSAFGGLVPRSFGVPKENGFPSPSDSQERQIALQAGGKLPGAPLPKTLGPGSTVAFQLIAFNELFEVAFFNSLLYNITRGVKGYEVPEKERVEAELIIKTILAQEEQHAIGALATLKSAGKFAPSPCRYQFPVNKLDDAIFLAETFTAVVLGALQDANVIFASEGQPEIVRLVSSVIGQEGEQNGFYRIHLGETPSESPFLTTVPAAFAWSALQLFVVPGSCSEDIKKIKLPIFPSLLVNGDPVAKVAPKDQKLKFSANLKGSKSATKYYGKSENLYITYTTGLQLPISVKAENVRWHKDTISLEAKFPYSENVMAGFSHAALTVGKGFAAADAVPERTLAAPGVIQGATAVFALTNFNWGLVMDEGRDAAAEVEKQQQINISNTASQTRSLEYYVMSSLPPASLSSGGRLPVPHFDYKHAAYQWIEESLPELAAKTTRIWLGWYPTNMASNSMMKFVPLTQHRDIFTHAVSNILSSQVAEITYAQIIDGLPLSDVALDTYEGTVCSGHPLLDERIQLSDGVLEQARQLRSTFDATALIFDSKLLHVYQAAAPGSRSFQTKLIELVARAIHHIAIWLFKQEPNLSSNAESHDIYLHADRRDVTYRIFKLLDEQKYELIQFLLSDVTPPPNCPLPILGDLNNRERVDPGEPIESTGIYRDKRERKPPSEDDWDRRRRDVINTFDYISQDDWAAAKARAIMKRYRPF</sequence>
<evidence type="ECO:0000256" key="2">
    <source>
        <dbReference type="SAM" id="SignalP"/>
    </source>
</evidence>
<dbReference type="Gene3D" id="3.90.25.10">
    <property type="entry name" value="UDP-galactose 4-epimerase, domain 1"/>
    <property type="match status" value="1"/>
</dbReference>
<feature type="signal peptide" evidence="2">
    <location>
        <begin position="1"/>
        <end position="18"/>
    </location>
</feature>
<dbReference type="InterPro" id="IPR036291">
    <property type="entry name" value="NAD(P)-bd_dom_sf"/>
</dbReference>
<accession>A0ABR1HBM0</accession>
<evidence type="ECO:0000313" key="4">
    <source>
        <dbReference type="Proteomes" id="UP001498476"/>
    </source>
</evidence>
<dbReference type="Proteomes" id="UP001498476">
    <property type="component" value="Unassembled WGS sequence"/>
</dbReference>
<feature type="region of interest" description="Disordered" evidence="1">
    <location>
        <begin position="649"/>
        <end position="685"/>
    </location>
</feature>
<name>A0ABR1HBM0_9HYPO</name>
<evidence type="ECO:0000256" key="1">
    <source>
        <dbReference type="SAM" id="MobiDB-lite"/>
    </source>
</evidence>
<reference evidence="3 4" key="1">
    <citation type="journal article" date="2025" name="Microbiol. Resour. Announc.">
        <title>Draft genome sequences for Neonectria magnoliae and Neonectria punicea, canker pathogens of Liriodendron tulipifera and Acer saccharum in West Virginia.</title>
        <authorList>
            <person name="Petronek H.M."/>
            <person name="Kasson M.T."/>
            <person name="Metheny A.M."/>
            <person name="Stauder C.M."/>
            <person name="Lovett B."/>
            <person name="Lynch S.C."/>
            <person name="Garnas J.R."/>
            <person name="Kasson L.R."/>
            <person name="Stajich J.E."/>
        </authorList>
    </citation>
    <scope>NUCLEOTIDE SEQUENCE [LARGE SCALE GENOMIC DNA]</scope>
    <source>
        <strain evidence="3 4">NRRL 64653</strain>
    </source>
</reference>
<gene>
    <name evidence="3" type="ORF">QQX98_004047</name>
</gene>
<keyword evidence="2" id="KW-0732">Signal</keyword>
<proteinExistence type="predicted"/>
<evidence type="ECO:0000313" key="3">
    <source>
        <dbReference type="EMBL" id="KAK7418262.1"/>
    </source>
</evidence>
<feature type="compositionally biased region" description="Basic and acidic residues" evidence="1">
    <location>
        <begin position="670"/>
        <end position="685"/>
    </location>
</feature>
<organism evidence="3 4">
    <name type="scientific">Neonectria punicea</name>
    <dbReference type="NCBI Taxonomy" id="979145"/>
    <lineage>
        <taxon>Eukaryota</taxon>
        <taxon>Fungi</taxon>
        <taxon>Dikarya</taxon>
        <taxon>Ascomycota</taxon>
        <taxon>Pezizomycotina</taxon>
        <taxon>Sordariomycetes</taxon>
        <taxon>Hypocreomycetidae</taxon>
        <taxon>Hypocreales</taxon>
        <taxon>Nectriaceae</taxon>
        <taxon>Neonectria</taxon>
    </lineage>
</organism>